<dbReference type="Pfam" id="PF12112">
    <property type="entry name" value="DUF3579"/>
    <property type="match status" value="1"/>
</dbReference>
<reference evidence="1 2" key="1">
    <citation type="submission" date="2016-10" db="EMBL/GenBank/DDBJ databases">
        <authorList>
            <person name="de Groot N.N."/>
        </authorList>
    </citation>
    <scope>NUCLEOTIDE SEQUENCE [LARGE SCALE GENOMIC DNA]</scope>
    <source>
        <strain evidence="1 2">HL3</strain>
    </source>
</reference>
<sequence>MSSAKADVELPEPADARRQGKVYIVQGTTNEGRKFRPSDWAERMSGALSTFDGGRIHYSPMLRPIAFNGVKSIVVHPDLEQSQPDLFRYIMDFAHANDLRITEADSED</sequence>
<name>A0A1I1QAJ0_9GAMM</name>
<evidence type="ECO:0000313" key="1">
    <source>
        <dbReference type="EMBL" id="SFD19154.1"/>
    </source>
</evidence>
<dbReference type="OrthoDB" id="9814727at2"/>
<gene>
    <name evidence="1" type="ORF">SAMN05660831_01081</name>
</gene>
<evidence type="ECO:0000313" key="2">
    <source>
        <dbReference type="Proteomes" id="UP000198611"/>
    </source>
</evidence>
<dbReference type="Proteomes" id="UP000198611">
    <property type="component" value="Unassembled WGS sequence"/>
</dbReference>
<dbReference type="STRING" id="1123397.SAMN05660831_01081"/>
<proteinExistence type="predicted"/>
<protein>
    <recommendedName>
        <fullName evidence="3">DUF3579 domain-containing protein</fullName>
    </recommendedName>
</protein>
<evidence type="ECO:0008006" key="3">
    <source>
        <dbReference type="Google" id="ProtNLM"/>
    </source>
</evidence>
<dbReference type="EMBL" id="FOMJ01000002">
    <property type="protein sequence ID" value="SFD19154.1"/>
    <property type="molecule type" value="Genomic_DNA"/>
</dbReference>
<keyword evidence="2" id="KW-1185">Reference proteome</keyword>
<dbReference type="RefSeq" id="WP_093427729.1">
    <property type="nucleotide sequence ID" value="NZ_FOMJ01000002.1"/>
</dbReference>
<accession>A0A1I1QAJ0</accession>
<dbReference type="InterPro" id="IPR021969">
    <property type="entry name" value="DUF3579"/>
</dbReference>
<dbReference type="Gene3D" id="3.30.70.2340">
    <property type="entry name" value="Uncharacterised protein PF12112 family, DUF3579"/>
    <property type="match status" value="1"/>
</dbReference>
<dbReference type="AlphaFoldDB" id="A0A1I1QAJ0"/>
<organism evidence="1 2">
    <name type="scientific">Thiohalospira halophila DSM 15071</name>
    <dbReference type="NCBI Taxonomy" id="1123397"/>
    <lineage>
        <taxon>Bacteria</taxon>
        <taxon>Pseudomonadati</taxon>
        <taxon>Pseudomonadota</taxon>
        <taxon>Gammaproteobacteria</taxon>
        <taxon>Thiohalospirales</taxon>
        <taxon>Thiohalospiraceae</taxon>
        <taxon>Thiohalospira</taxon>
    </lineage>
</organism>